<dbReference type="Proteomes" id="UP001357437">
    <property type="component" value="Unassembled WGS sequence"/>
</dbReference>
<comment type="caution">
    <text evidence="1">The sequence shown here is derived from an EMBL/GenBank/DDBJ whole genome shotgun (WGS) entry which is preliminary data.</text>
</comment>
<dbReference type="EMBL" id="JAYMCU010000037">
    <property type="protein sequence ID" value="MEC3938076.1"/>
    <property type="molecule type" value="Genomic_DNA"/>
</dbReference>
<proteinExistence type="predicted"/>
<protein>
    <submittedName>
        <fullName evidence="1">Uncharacterized protein</fullName>
    </submittedName>
</protein>
<reference evidence="1 2" key="1">
    <citation type="submission" date="2024-01" db="EMBL/GenBank/DDBJ databases">
        <title>Comparative Genomics of Leclercia adecarboxylata Strains Isolated from Several Sources.</title>
        <authorList>
            <person name="Yescas-Zazueta V."/>
            <person name="Balbuena-Alonso M.G."/>
            <person name="Valencia D."/>
            <person name="Mendez-Pfeiffer P.A."/>
            <person name="Ballesteros-Monrreal M.G."/>
            <person name="Rocha-Gracia R.D.C."/>
            <person name="Barrios-Villa E."/>
        </authorList>
    </citation>
    <scope>NUCLEOTIDE SEQUENCE [LARGE SCALE GENOMIC DNA]</scope>
    <source>
        <strain evidence="1 2">33MEM</strain>
    </source>
</reference>
<sequence length="40" mass="4587">MLDDLVDVTRFSSRGELLMTLARREADRLGMDYRVSGEVL</sequence>
<evidence type="ECO:0000313" key="2">
    <source>
        <dbReference type="Proteomes" id="UP001357437"/>
    </source>
</evidence>
<accession>A0ABU6I931</accession>
<name>A0ABU6I931_9ENTR</name>
<organism evidence="1 2">
    <name type="scientific">Leclercia adecarboxylata</name>
    <dbReference type="NCBI Taxonomy" id="83655"/>
    <lineage>
        <taxon>Bacteria</taxon>
        <taxon>Pseudomonadati</taxon>
        <taxon>Pseudomonadota</taxon>
        <taxon>Gammaproteobacteria</taxon>
        <taxon>Enterobacterales</taxon>
        <taxon>Enterobacteriaceae</taxon>
        <taxon>Leclercia</taxon>
    </lineage>
</organism>
<dbReference type="RefSeq" id="WP_256369321.1">
    <property type="nucleotide sequence ID" value="NZ_JAYMCX010000031.1"/>
</dbReference>
<evidence type="ECO:0000313" key="1">
    <source>
        <dbReference type="EMBL" id="MEC3938076.1"/>
    </source>
</evidence>
<keyword evidence="2" id="KW-1185">Reference proteome</keyword>
<gene>
    <name evidence="1" type="ORF">VOF76_18090</name>
</gene>